<evidence type="ECO:0000313" key="4">
    <source>
        <dbReference type="Proteomes" id="UP000186895"/>
    </source>
</evidence>
<accession>A0A1N6X3Z8</accession>
<dbReference type="Gene3D" id="1.10.132.90">
    <property type="match status" value="1"/>
</dbReference>
<dbReference type="Pfam" id="PF18433">
    <property type="entry name" value="DUF5610"/>
    <property type="match status" value="1"/>
</dbReference>
<evidence type="ECO:0000313" key="3">
    <source>
        <dbReference type="EMBL" id="SIQ97043.1"/>
    </source>
</evidence>
<reference evidence="4" key="1">
    <citation type="submission" date="2017-01" db="EMBL/GenBank/DDBJ databases">
        <authorList>
            <person name="Varghese N."/>
            <person name="Submissions S."/>
        </authorList>
    </citation>
    <scope>NUCLEOTIDE SEQUENCE [LARGE SCALE GENOMIC DNA]</scope>
    <source>
        <strain evidence="4">DSM 7027</strain>
    </source>
</reference>
<proteinExistence type="predicted"/>
<dbReference type="Proteomes" id="UP000186895">
    <property type="component" value="Unassembled WGS sequence"/>
</dbReference>
<dbReference type="STRING" id="49186.SAMN05421647_112108"/>
<dbReference type="InterPro" id="IPR041651">
    <property type="entry name" value="DUF5610"/>
</dbReference>
<name>A0A1N6X3Z8_9GAMM</name>
<feature type="region of interest" description="Disordered" evidence="1">
    <location>
        <begin position="1"/>
        <end position="32"/>
    </location>
</feature>
<evidence type="ECO:0000259" key="2">
    <source>
        <dbReference type="Pfam" id="PF18433"/>
    </source>
</evidence>
<evidence type="ECO:0000256" key="1">
    <source>
        <dbReference type="SAM" id="MobiDB-lite"/>
    </source>
</evidence>
<dbReference type="RefSeq" id="WP_076465924.1">
    <property type="nucleotide sequence ID" value="NZ_FTMN01000012.1"/>
</dbReference>
<keyword evidence="4" id="KW-1185">Reference proteome</keyword>
<sequence length="391" mass="42090">MKVLVSTPQLYNSRPQSGVEGSQQQQGASKDANQVLLGKLAEKIPGMSAEKLSGLEAEDFTPDKVAGRISDFVAQGLEAARSRGASEERLTEMYNAAVKGVEKGFAEAREILDELSMLSEPIAAQIDETEQLTFDALAGIAPGSAAQTSPVSQVALGGAERFRNAEDMSLSVRTRDGDEVTINFSRNQSYDATYGAGADSEGNSVAWMNVSRSESSQYEFSVKGELDEGELDALQQMIRDVSSVADEFFNGDVQKAFEDSADISFDASELQSMQLDMSYTRSLAQASTYEQVGGLDQPVDKPGKRLGQLMKDLADSVGAPSLGFLQSPAQAGRDLMTGLVEQDSRFNEALESVQDVFSKHLQDLLDKVLPVEDQVVNPANEEQDSDLPAAE</sequence>
<organism evidence="3 4">
    <name type="scientific">Marinobacterium stanieri</name>
    <dbReference type="NCBI Taxonomy" id="49186"/>
    <lineage>
        <taxon>Bacteria</taxon>
        <taxon>Pseudomonadati</taxon>
        <taxon>Pseudomonadota</taxon>
        <taxon>Gammaproteobacteria</taxon>
        <taxon>Oceanospirillales</taxon>
        <taxon>Oceanospirillaceae</taxon>
        <taxon>Marinobacterium</taxon>
    </lineage>
</organism>
<dbReference type="eggNOG" id="COG3170">
    <property type="taxonomic scope" value="Bacteria"/>
</dbReference>
<dbReference type="AlphaFoldDB" id="A0A1N6X3Z8"/>
<protein>
    <recommendedName>
        <fullName evidence="2">DUF5610 domain-containing protein</fullName>
    </recommendedName>
</protein>
<dbReference type="EMBL" id="FTMN01000012">
    <property type="protein sequence ID" value="SIQ97043.1"/>
    <property type="molecule type" value="Genomic_DNA"/>
</dbReference>
<feature type="domain" description="DUF5610" evidence="2">
    <location>
        <begin position="29"/>
        <end position="138"/>
    </location>
</feature>
<gene>
    <name evidence="3" type="ORF">SAMN05421647_112108</name>
</gene>
<feature type="compositionally biased region" description="Low complexity" evidence="1">
    <location>
        <begin position="16"/>
        <end position="29"/>
    </location>
</feature>
<feature type="compositionally biased region" description="Polar residues" evidence="1">
    <location>
        <begin position="1"/>
        <end position="15"/>
    </location>
</feature>